<gene>
    <name evidence="2" type="primary">LOC123521966</name>
</gene>
<name>A0AC55D9T2_ECHTE</name>
<protein>
    <submittedName>
        <fullName evidence="2">Zinc finger protein 350-like</fullName>
    </submittedName>
</protein>
<proteinExistence type="predicted"/>
<dbReference type="RefSeq" id="XP_045148505.1">
    <property type="nucleotide sequence ID" value="XM_045292570.1"/>
</dbReference>
<keyword evidence="1" id="KW-1185">Reference proteome</keyword>
<evidence type="ECO:0000313" key="1">
    <source>
        <dbReference type="Proteomes" id="UP000694863"/>
    </source>
</evidence>
<reference evidence="2" key="1">
    <citation type="submission" date="2025-08" db="UniProtKB">
        <authorList>
            <consortium name="RefSeq"/>
        </authorList>
    </citation>
    <scope>IDENTIFICATION</scope>
</reference>
<accession>A0AC55D9T2</accession>
<organism evidence="1 2">
    <name type="scientific">Echinops telfairi</name>
    <name type="common">Lesser hedgehog tenrec</name>
    <dbReference type="NCBI Taxonomy" id="9371"/>
    <lineage>
        <taxon>Eukaryota</taxon>
        <taxon>Metazoa</taxon>
        <taxon>Chordata</taxon>
        <taxon>Craniata</taxon>
        <taxon>Vertebrata</taxon>
        <taxon>Euteleostomi</taxon>
        <taxon>Mammalia</taxon>
        <taxon>Eutheria</taxon>
        <taxon>Afrotheria</taxon>
        <taxon>Tenrecidae</taxon>
        <taxon>Tenrecinae</taxon>
        <taxon>Echinops</taxon>
    </lineage>
</organism>
<evidence type="ECO:0000313" key="2">
    <source>
        <dbReference type="RefSeq" id="XP_045148505.1"/>
    </source>
</evidence>
<dbReference type="Proteomes" id="UP000694863">
    <property type="component" value="Unplaced"/>
</dbReference>
<sequence length="569" mass="64478">MINAQESLTFSDVSIEFTWEEWQLLNPAQKTLYQDVMLENYNNLVSIEIQKVDGHLLGYSQNERIEPCYDCNTLGNVVHQHRNHFPFTKNHGVFDLREKAVKSNVTVVALNRSRSNKTKNSCTEIKSPDCQNPNSIKSRCITHPNTNNIEKAYAYSKCGTTFTRESFLIDHPIIPKLDKTYSCSLCGDLFSKKFKLTEHYQTVHEGQKPHKCLACGKAYLHKHHLREHQKKTHMTEKPYICSECGKGFIRNSDLTIHQRIHSGEKPHICSYCGKGFLWKRPLVIHQQTHSGEKPYLCGECGKAFARKNELTIHQRTHTGEKPYVCSECGKGFIQKGNLKIHLRTHTGEKPYVCGECGKAFSQKSCLIAHQRFHTGKKPFSCSECGKSYTQKSSLIQHQKIHKEKYSQCSECEKVFQTKEELILHQGFHIGQLPFCCSECGKVFACASNFESHKEKHKRENQVAPVKVGAPIPGSHVLSQTTCGVQEKSRGNVLTLQMPSEALHTSVDTGEVRTGRNVVLVGKPGARSESSEDNRESVQQESLMNMVTVAVPPVSNYILFYVPQNPLDKL</sequence>